<feature type="transmembrane region" description="Helical" evidence="1">
    <location>
        <begin position="874"/>
        <end position="892"/>
    </location>
</feature>
<feature type="transmembrane region" description="Helical" evidence="1">
    <location>
        <begin position="442"/>
        <end position="459"/>
    </location>
</feature>
<feature type="transmembrane region" description="Helical" evidence="1">
    <location>
        <begin position="821"/>
        <end position="837"/>
    </location>
</feature>
<accession>A0AAE3XIS4</accession>
<dbReference type="RefSeq" id="WP_309937069.1">
    <property type="nucleotide sequence ID" value="NZ_AP025305.1"/>
</dbReference>
<proteinExistence type="predicted"/>
<dbReference type="PANTHER" id="PTHR38434">
    <property type="entry name" value="BLL2549 PROTEIN"/>
    <property type="match status" value="1"/>
</dbReference>
<feature type="transmembrane region" description="Helical" evidence="1">
    <location>
        <begin position="693"/>
        <end position="709"/>
    </location>
</feature>
<comment type="caution">
    <text evidence="2">The sequence shown here is derived from an EMBL/GenBank/DDBJ whole genome shotgun (WGS) entry which is preliminary data.</text>
</comment>
<dbReference type="Pfam" id="PF10101">
    <property type="entry name" value="DUF2339"/>
    <property type="match status" value="1"/>
</dbReference>
<organism evidence="2 3">
    <name type="scientific">Aureibacter tunicatorum</name>
    <dbReference type="NCBI Taxonomy" id="866807"/>
    <lineage>
        <taxon>Bacteria</taxon>
        <taxon>Pseudomonadati</taxon>
        <taxon>Bacteroidota</taxon>
        <taxon>Cytophagia</taxon>
        <taxon>Cytophagales</taxon>
        <taxon>Persicobacteraceae</taxon>
        <taxon>Aureibacter</taxon>
    </lineage>
</organism>
<feature type="transmembrane region" description="Helical" evidence="1">
    <location>
        <begin position="577"/>
        <end position="594"/>
    </location>
</feature>
<feature type="transmembrane region" description="Helical" evidence="1">
    <location>
        <begin position="950"/>
        <end position="971"/>
    </location>
</feature>
<feature type="transmembrane region" description="Helical" evidence="1">
    <location>
        <begin position="355"/>
        <end position="374"/>
    </location>
</feature>
<protein>
    <recommendedName>
        <fullName evidence="4">Membrane protein DUF2339</fullName>
    </recommendedName>
</protein>
<evidence type="ECO:0000256" key="1">
    <source>
        <dbReference type="SAM" id="Phobius"/>
    </source>
</evidence>
<feature type="transmembrane region" description="Helical" evidence="1">
    <location>
        <begin position="519"/>
        <end position="537"/>
    </location>
</feature>
<dbReference type="AlphaFoldDB" id="A0AAE3XIS4"/>
<dbReference type="PANTHER" id="PTHR38434:SF1">
    <property type="entry name" value="BLL2549 PROTEIN"/>
    <property type="match status" value="1"/>
</dbReference>
<keyword evidence="1" id="KW-0812">Transmembrane</keyword>
<feature type="transmembrane region" description="Helical" evidence="1">
    <location>
        <begin position="163"/>
        <end position="184"/>
    </location>
</feature>
<name>A0AAE3XIS4_9BACT</name>
<gene>
    <name evidence="2" type="ORF">HNQ88_000578</name>
</gene>
<feature type="transmembrane region" description="Helical" evidence="1">
    <location>
        <begin position="843"/>
        <end position="862"/>
    </location>
</feature>
<keyword evidence="1" id="KW-0472">Membrane</keyword>
<feature type="transmembrane region" description="Helical" evidence="1">
    <location>
        <begin position="634"/>
        <end position="652"/>
    </location>
</feature>
<feature type="transmembrane region" description="Helical" evidence="1">
    <location>
        <begin position="549"/>
        <end position="571"/>
    </location>
</feature>
<dbReference type="InterPro" id="IPR019286">
    <property type="entry name" value="DUF2339_TM"/>
</dbReference>
<feature type="transmembrane region" description="Helical" evidence="1">
    <location>
        <begin position="386"/>
        <end position="406"/>
    </location>
</feature>
<feature type="transmembrane region" description="Helical" evidence="1">
    <location>
        <begin position="926"/>
        <end position="944"/>
    </location>
</feature>
<feature type="transmembrane region" description="Helical" evidence="1">
    <location>
        <begin position="252"/>
        <end position="275"/>
    </location>
</feature>
<feature type="transmembrane region" description="Helical" evidence="1">
    <location>
        <begin position="330"/>
        <end position="349"/>
    </location>
</feature>
<feature type="transmembrane region" description="Helical" evidence="1">
    <location>
        <begin position="196"/>
        <end position="214"/>
    </location>
</feature>
<feature type="transmembrane region" description="Helical" evidence="1">
    <location>
        <begin position="491"/>
        <end position="513"/>
    </location>
</feature>
<feature type="transmembrane region" description="Helical" evidence="1">
    <location>
        <begin position="226"/>
        <end position="246"/>
    </location>
</feature>
<feature type="transmembrane region" description="Helical" evidence="1">
    <location>
        <begin position="898"/>
        <end position="917"/>
    </location>
</feature>
<dbReference type="Proteomes" id="UP001185092">
    <property type="component" value="Unassembled WGS sequence"/>
</dbReference>
<sequence>MDKCEKCNNKISENEYPICNQCLNKELSLIKSELGDIKNNYHNRILSLESKIFTLESKLNTKPLETKKSFIVDEVTTKKQVENPLKPEKTPDKKEVIESSVNLPKPIISTPNDEIGNELLEPKEKEPSAFDIFLTEFFHPVYEMKDYVTGFYQEYKQENKLPVFFLTVAGIVVFLSGAGFLFQYSLSNFFGEYASYIKSGLSLIFSSSLIIGGVKLYHKDQKYRDFASSIMGLAIVLNYLLVYYMSSGGEGSAILSSTVAFIMMVVNTILSFGLAIRYETKIISFISLAGGLGMPLILPSDGSSIFFLAYLILLSIASIITAHKIQWKNLIYITFILGGIVFETANIYGDYTQRVLTLLMIEAYAYLFFYIVFWDKGKFKETLEKNDLTLFASNGVMLAGNIFMLFQTSELAIGSIYLLNAIPFIALLVLKWRNLSKSFKFYLILIASACITLSVPFLIHPNLIGLVWMIEGIVLLISGYLFELSKIRREALIILLIGGATILTKLFSTILFGNFMLQLGHSLTLGFSISAVAFLIYKNRKRSTEFELSLMKILVVYTNICFTLIYLFVIHHFFGKWMYPLAQLPVLILIFLGVRYKINAIEVIGLISNILVVGGLSLSFSQVGSYYMGDQTGYGKLSAAFIMLNLWGMKWYYQKLGKDVDGNAFLDFCRDLFFYIIPLAIGKTMYRHLDFEWMGIIMLTSGAVAYVINKFYTKKLLKMQFYVFFIASVVFSGLNHYSIIANLVILSVIYAIENYENKWQGKVNLNYLNKIVIIGWGVNLMGILIVMINLSPEVSFAIGAAYFSAMILLENKVRGISDSKYLLYACGMISILSSIIVMNKDNFVINIVLSIIVITIYYYIRYIQNRLRYKFDDLVIHFFSFVLYTLIVEQVIGSEFMFTPWLTVLLFVHSIIVLFLVDTEIKVNKAMMIVLFLLSFSKLIAFDLKNARMITKIIAFMASGGLMLLGAMAYLKWNKAKEKNRIEENIEENIVDEVEN</sequence>
<evidence type="ECO:0008006" key="4">
    <source>
        <dbReference type="Google" id="ProtNLM"/>
    </source>
</evidence>
<feature type="transmembrane region" description="Helical" evidence="1">
    <location>
        <begin position="794"/>
        <end position="809"/>
    </location>
</feature>
<feature type="transmembrane region" description="Helical" evidence="1">
    <location>
        <begin position="282"/>
        <end position="298"/>
    </location>
</feature>
<evidence type="ECO:0000313" key="2">
    <source>
        <dbReference type="EMBL" id="MDR6237602.1"/>
    </source>
</evidence>
<reference evidence="2" key="1">
    <citation type="submission" date="2023-07" db="EMBL/GenBank/DDBJ databases">
        <title>Genomic Encyclopedia of Type Strains, Phase IV (KMG-IV): sequencing the most valuable type-strain genomes for metagenomic binning, comparative biology and taxonomic classification.</title>
        <authorList>
            <person name="Goeker M."/>
        </authorList>
    </citation>
    <scope>NUCLEOTIDE SEQUENCE</scope>
    <source>
        <strain evidence="2">DSM 26174</strain>
    </source>
</reference>
<feature type="transmembrane region" description="Helical" evidence="1">
    <location>
        <begin position="412"/>
        <end position="430"/>
    </location>
</feature>
<feature type="transmembrane region" description="Helical" evidence="1">
    <location>
        <begin position="304"/>
        <end position="323"/>
    </location>
</feature>
<keyword evidence="3" id="KW-1185">Reference proteome</keyword>
<dbReference type="EMBL" id="JAVDQD010000001">
    <property type="protein sequence ID" value="MDR6237602.1"/>
    <property type="molecule type" value="Genomic_DNA"/>
</dbReference>
<evidence type="ECO:0000313" key="3">
    <source>
        <dbReference type="Proteomes" id="UP001185092"/>
    </source>
</evidence>
<feature type="transmembrane region" description="Helical" evidence="1">
    <location>
        <begin position="767"/>
        <end position="788"/>
    </location>
</feature>
<feature type="transmembrane region" description="Helical" evidence="1">
    <location>
        <begin position="465"/>
        <end position="484"/>
    </location>
</feature>
<feature type="transmembrane region" description="Helical" evidence="1">
    <location>
        <begin position="606"/>
        <end position="628"/>
    </location>
</feature>
<keyword evidence="1" id="KW-1133">Transmembrane helix</keyword>